<dbReference type="FunCoup" id="A0A078B822">
    <property type="interactions" value="418"/>
</dbReference>
<comment type="subunit">
    <text evidence="3">Heterohexamer of two PFD-alpha type and four PFD-beta type subunits.</text>
</comment>
<dbReference type="InterPro" id="IPR004127">
    <property type="entry name" value="Prefoldin_subunit_alpha"/>
</dbReference>
<reference evidence="5 6" key="1">
    <citation type="submission" date="2014-06" db="EMBL/GenBank/DDBJ databases">
        <authorList>
            <person name="Swart Estienne"/>
        </authorList>
    </citation>
    <scope>NUCLEOTIDE SEQUENCE [LARGE SCALE GENOMIC DNA]</scope>
    <source>
        <strain evidence="5 6">130c</strain>
    </source>
</reference>
<dbReference type="EMBL" id="CCKQ01018678">
    <property type="protein sequence ID" value="CDW90660.1"/>
    <property type="molecule type" value="Genomic_DNA"/>
</dbReference>
<dbReference type="PIRSF" id="PIRSF016396">
    <property type="entry name" value="Prefoldin_subunit_3"/>
    <property type="match status" value="1"/>
</dbReference>
<dbReference type="Proteomes" id="UP000039865">
    <property type="component" value="Unassembled WGS sequence"/>
</dbReference>
<dbReference type="SUPFAM" id="SSF46579">
    <property type="entry name" value="Prefoldin"/>
    <property type="match status" value="1"/>
</dbReference>
<dbReference type="GO" id="GO:0005737">
    <property type="term" value="C:cytoplasm"/>
    <property type="evidence" value="ECO:0007669"/>
    <property type="project" value="TreeGrafter"/>
</dbReference>
<evidence type="ECO:0000313" key="6">
    <source>
        <dbReference type="Proteomes" id="UP000039865"/>
    </source>
</evidence>
<dbReference type="FunFam" id="1.10.287.370:FF:000001">
    <property type="entry name" value="Prefoldin subunit 3"/>
    <property type="match status" value="1"/>
</dbReference>
<evidence type="ECO:0000256" key="1">
    <source>
        <dbReference type="ARBA" id="ARBA00010048"/>
    </source>
</evidence>
<dbReference type="InterPro" id="IPR016655">
    <property type="entry name" value="PFD3"/>
</dbReference>
<dbReference type="InterPro" id="IPR009053">
    <property type="entry name" value="Prefoldin"/>
</dbReference>
<dbReference type="AlphaFoldDB" id="A0A078B822"/>
<protein>
    <recommendedName>
        <fullName evidence="3">Prefoldin subunit 3</fullName>
    </recommendedName>
</protein>
<dbReference type="PANTHER" id="PTHR12409">
    <property type="entry name" value="PREFOLDIN SUBUNIT 3"/>
    <property type="match status" value="1"/>
</dbReference>
<dbReference type="GO" id="GO:0015631">
    <property type="term" value="F:tubulin binding"/>
    <property type="evidence" value="ECO:0007669"/>
    <property type="project" value="TreeGrafter"/>
</dbReference>
<dbReference type="GO" id="GO:0007021">
    <property type="term" value="P:tubulin complex assembly"/>
    <property type="evidence" value="ECO:0007669"/>
    <property type="project" value="TreeGrafter"/>
</dbReference>
<gene>
    <name evidence="5" type="primary">Contig8937.g9553</name>
    <name evidence="5" type="ORF">STYLEM_19805</name>
</gene>
<proteinExistence type="inferred from homology"/>
<dbReference type="GO" id="GO:0006457">
    <property type="term" value="P:protein folding"/>
    <property type="evidence" value="ECO:0007669"/>
    <property type="project" value="UniProtKB-UniRule"/>
</dbReference>
<dbReference type="OMA" id="YNWDVAQ"/>
<organism evidence="5 6">
    <name type="scientific">Stylonychia lemnae</name>
    <name type="common">Ciliate</name>
    <dbReference type="NCBI Taxonomy" id="5949"/>
    <lineage>
        <taxon>Eukaryota</taxon>
        <taxon>Sar</taxon>
        <taxon>Alveolata</taxon>
        <taxon>Ciliophora</taxon>
        <taxon>Intramacronucleata</taxon>
        <taxon>Spirotrichea</taxon>
        <taxon>Stichotrichia</taxon>
        <taxon>Sporadotrichida</taxon>
        <taxon>Oxytrichidae</taxon>
        <taxon>Stylonychinae</taxon>
        <taxon>Stylonychia</taxon>
    </lineage>
</organism>
<sequence>MNELYKKYKFMEAQLVRGRDSLKVKLPDIKKTLEAVKLLQEKHAEEDEEKRSLQTNFLISDNIWAKAKVANDTGKVGLWLGANVMVEYTFDEAIIILEKNLGNAISRLESTDGDIEYLKDQITTTEVNIARIYNQTVSNKQKTGQQEEKKQ</sequence>
<dbReference type="GO" id="GO:0016272">
    <property type="term" value="C:prefoldin complex"/>
    <property type="evidence" value="ECO:0007669"/>
    <property type="project" value="UniProtKB-UniRule"/>
</dbReference>
<evidence type="ECO:0000256" key="2">
    <source>
        <dbReference type="ARBA" id="ARBA00023186"/>
    </source>
</evidence>
<evidence type="ECO:0000256" key="4">
    <source>
        <dbReference type="SAM" id="Coils"/>
    </source>
</evidence>
<dbReference type="Gene3D" id="1.10.287.370">
    <property type="match status" value="1"/>
</dbReference>
<evidence type="ECO:0000256" key="3">
    <source>
        <dbReference type="PIRNR" id="PIRNR016396"/>
    </source>
</evidence>
<dbReference type="CDD" id="cd23156">
    <property type="entry name" value="Prefoldin_3"/>
    <property type="match status" value="1"/>
</dbReference>
<name>A0A078B822_STYLE</name>
<dbReference type="InParanoid" id="A0A078B822"/>
<dbReference type="PANTHER" id="PTHR12409:SF0">
    <property type="entry name" value="PREFOLDIN SUBUNIT 3"/>
    <property type="match status" value="1"/>
</dbReference>
<dbReference type="OrthoDB" id="6375174at2759"/>
<dbReference type="Pfam" id="PF02996">
    <property type="entry name" value="Prefoldin"/>
    <property type="match status" value="1"/>
</dbReference>
<evidence type="ECO:0000313" key="5">
    <source>
        <dbReference type="EMBL" id="CDW90660.1"/>
    </source>
</evidence>
<accession>A0A078B822</accession>
<comment type="function">
    <text evidence="3">Binds specifically to cytosolic chaperonin (c-CPN) and transfers target proteins to it. Binds to nascent polypeptide chain and promotes folding in an environment in which there are many competing pathways for nonnative proteins.</text>
</comment>
<keyword evidence="2 3" id="KW-0143">Chaperone</keyword>
<comment type="similarity">
    <text evidence="1 3">Belongs to the prefoldin subunit alpha family.</text>
</comment>
<keyword evidence="4" id="KW-0175">Coiled coil</keyword>
<feature type="coiled-coil region" evidence="4">
    <location>
        <begin position="29"/>
        <end position="56"/>
    </location>
</feature>
<keyword evidence="6" id="KW-1185">Reference proteome</keyword>
<dbReference type="GO" id="GO:0007017">
    <property type="term" value="P:microtubule-based process"/>
    <property type="evidence" value="ECO:0007669"/>
    <property type="project" value="TreeGrafter"/>
</dbReference>